<dbReference type="GO" id="GO:0005737">
    <property type="term" value="C:cytoplasm"/>
    <property type="evidence" value="ECO:0007669"/>
    <property type="project" value="UniProtKB-SubCell"/>
</dbReference>
<evidence type="ECO:0000256" key="15">
    <source>
        <dbReference type="HAMAP-Rule" id="MF_00109"/>
    </source>
</evidence>
<comment type="subunit">
    <text evidence="15">Monomer.</text>
</comment>
<dbReference type="SUPFAM" id="SSF52540">
    <property type="entry name" value="P-loop containing nucleoside triphosphate hydrolases"/>
    <property type="match status" value="1"/>
</dbReference>
<proteinExistence type="inferred from homology"/>
<dbReference type="PRINTS" id="PR01100">
    <property type="entry name" value="SHIKIMTKNASE"/>
</dbReference>
<keyword evidence="13 16" id="KW-0456">Lyase</keyword>
<evidence type="ECO:0000256" key="3">
    <source>
        <dbReference type="ARBA" id="ARBA00001947"/>
    </source>
</evidence>
<keyword evidence="9 16" id="KW-0547">Nucleotide-binding</keyword>
<feature type="binding site" evidence="15">
    <location>
        <position position="16"/>
    </location>
    <ligand>
        <name>Mg(2+)</name>
        <dbReference type="ChEBI" id="CHEBI:18420"/>
    </ligand>
</feature>
<dbReference type="HOGENOM" id="CLU_001201_5_0_7"/>
<dbReference type="InterPro" id="IPR031322">
    <property type="entry name" value="Shikimate/glucono_kinase"/>
</dbReference>
<feature type="binding site" evidence="15">
    <location>
        <position position="80"/>
    </location>
    <ligand>
        <name>substrate</name>
    </ligand>
</feature>
<dbReference type="SUPFAM" id="SSF56796">
    <property type="entry name" value="Dehydroquinate synthase-like"/>
    <property type="match status" value="1"/>
</dbReference>
<protein>
    <recommendedName>
        <fullName evidence="15 16">Multifunctional fusion protein</fullName>
    </recommendedName>
    <domain>
        <recommendedName>
            <fullName evidence="15">Shikimate kinase</fullName>
            <shortName evidence="15">SK</shortName>
            <ecNumber evidence="15">2.7.1.71</ecNumber>
        </recommendedName>
    </domain>
    <domain>
        <recommendedName>
            <fullName evidence="16">3-dehydroquinate synthase</fullName>
            <shortName evidence="16">DHQS</shortName>
            <ecNumber evidence="16">4.2.3.4</ecNumber>
        </recommendedName>
    </domain>
</protein>
<dbReference type="HAMAP" id="MF_00109">
    <property type="entry name" value="Shikimate_kinase"/>
    <property type="match status" value="1"/>
</dbReference>
<feature type="domain" description="3-dehydroquinate synthase C-terminal" evidence="18">
    <location>
        <begin position="365"/>
        <end position="518"/>
    </location>
</feature>
<dbReference type="InterPro" id="IPR027417">
    <property type="entry name" value="P-loop_NTPase"/>
</dbReference>
<dbReference type="NCBIfam" id="TIGR01357">
    <property type="entry name" value="aroB"/>
    <property type="match status" value="1"/>
</dbReference>
<keyword evidence="20" id="KW-1185">Reference proteome</keyword>
<dbReference type="InterPro" id="IPR050071">
    <property type="entry name" value="Dehydroquinate_synthase"/>
</dbReference>
<dbReference type="Pfam" id="PF01761">
    <property type="entry name" value="DHQ_synthase"/>
    <property type="match status" value="1"/>
</dbReference>
<evidence type="ECO:0000256" key="9">
    <source>
        <dbReference type="ARBA" id="ARBA00022741"/>
    </source>
</evidence>
<comment type="cofactor">
    <cofactor evidence="3">
        <name>Zn(2+)</name>
        <dbReference type="ChEBI" id="CHEBI:29105"/>
    </cofactor>
</comment>
<evidence type="ECO:0000256" key="11">
    <source>
        <dbReference type="ARBA" id="ARBA00023027"/>
    </source>
</evidence>
<dbReference type="EC" id="4.2.3.4" evidence="16"/>
<dbReference type="GO" id="GO:0008652">
    <property type="term" value="P:amino acid biosynthetic process"/>
    <property type="evidence" value="ECO:0007669"/>
    <property type="project" value="UniProtKB-KW"/>
</dbReference>
<feature type="binding site" evidence="15">
    <location>
        <begin position="12"/>
        <end position="17"/>
    </location>
    <ligand>
        <name>ATP</name>
        <dbReference type="ChEBI" id="CHEBI:30616"/>
    </ligand>
</feature>
<evidence type="ECO:0000313" key="19">
    <source>
        <dbReference type="EMBL" id="ACY12894.1"/>
    </source>
</evidence>
<evidence type="ECO:0000256" key="8">
    <source>
        <dbReference type="ARBA" id="ARBA00022723"/>
    </source>
</evidence>
<comment type="pathway">
    <text evidence="5 16">Metabolic intermediate biosynthesis; chorismate biosynthesis; chorismate from D-erythrose 4-phosphate and phosphoenolpyruvate: step 2/7.</text>
</comment>
<dbReference type="CDD" id="cd08195">
    <property type="entry name" value="DHQS"/>
    <property type="match status" value="1"/>
</dbReference>
<dbReference type="FunFam" id="3.40.50.1970:FF:000007">
    <property type="entry name" value="Pentafunctional AROM polypeptide"/>
    <property type="match status" value="1"/>
</dbReference>
<dbReference type="PANTHER" id="PTHR43622">
    <property type="entry name" value="3-DEHYDROQUINATE SYNTHASE"/>
    <property type="match status" value="1"/>
</dbReference>
<evidence type="ECO:0000259" key="17">
    <source>
        <dbReference type="Pfam" id="PF01761"/>
    </source>
</evidence>
<evidence type="ECO:0000256" key="6">
    <source>
        <dbReference type="ARBA" id="ARBA00022490"/>
    </source>
</evidence>
<organism evidence="19 20">
    <name type="scientific">Haliangium ochraceum (strain DSM 14365 / JCM 11303 / SMP-2)</name>
    <dbReference type="NCBI Taxonomy" id="502025"/>
    <lineage>
        <taxon>Bacteria</taxon>
        <taxon>Pseudomonadati</taxon>
        <taxon>Myxococcota</taxon>
        <taxon>Polyangia</taxon>
        <taxon>Haliangiales</taxon>
        <taxon>Kofleriaceae</taxon>
        <taxon>Haliangium</taxon>
    </lineage>
</organism>
<comment type="pathway">
    <text evidence="15">Metabolic intermediate biosynthesis; chorismate biosynthesis; chorismate from D-erythrose 4-phosphate and phosphoenolpyruvate: step 5/7.</text>
</comment>
<feature type="binding site" evidence="16">
    <location>
        <begin position="288"/>
        <end position="292"/>
    </location>
    <ligand>
        <name>NAD(+)</name>
        <dbReference type="ChEBI" id="CHEBI:57540"/>
    </ligand>
</feature>
<evidence type="ECO:0000256" key="13">
    <source>
        <dbReference type="ARBA" id="ARBA00023239"/>
    </source>
</evidence>
<dbReference type="GO" id="GO:0000287">
    <property type="term" value="F:magnesium ion binding"/>
    <property type="evidence" value="ECO:0007669"/>
    <property type="project" value="UniProtKB-UniRule"/>
</dbReference>
<feature type="binding site" evidence="16">
    <location>
        <position position="367"/>
    </location>
    <ligand>
        <name>Zn(2+)</name>
        <dbReference type="ChEBI" id="CHEBI:29105"/>
    </ligand>
</feature>
<dbReference type="Gene3D" id="3.40.50.300">
    <property type="entry name" value="P-loop containing nucleotide triphosphate hydrolases"/>
    <property type="match status" value="1"/>
</dbReference>
<dbReference type="KEGG" id="hoh:Hoch_0253"/>
<keyword evidence="7 16" id="KW-0028">Amino-acid biosynthesis</keyword>
<comment type="cofactor">
    <cofactor evidence="16">
        <name>Co(2+)</name>
        <dbReference type="ChEBI" id="CHEBI:48828"/>
    </cofactor>
    <cofactor evidence="16">
        <name>Zn(2+)</name>
        <dbReference type="ChEBI" id="CHEBI:29105"/>
    </cofactor>
    <text evidence="16">Binds 1 divalent metal cation per subunit. Can use either Co(2+) or Zn(2+).</text>
</comment>
<evidence type="ECO:0000313" key="20">
    <source>
        <dbReference type="Proteomes" id="UP000001880"/>
    </source>
</evidence>
<keyword evidence="12 16" id="KW-0057">Aromatic amino acid biosynthesis</keyword>
<dbReference type="Proteomes" id="UP000001880">
    <property type="component" value="Chromosome"/>
</dbReference>
<feature type="binding site" evidence="16">
    <location>
        <position position="455"/>
    </location>
    <ligand>
        <name>Zn(2+)</name>
        <dbReference type="ChEBI" id="CHEBI:29105"/>
    </ligand>
</feature>
<evidence type="ECO:0000256" key="5">
    <source>
        <dbReference type="ARBA" id="ARBA00004661"/>
    </source>
</evidence>
<dbReference type="EC" id="2.7.1.71" evidence="15"/>
<dbReference type="STRING" id="502025.Hoch_0253"/>
<dbReference type="InterPro" id="IPR056179">
    <property type="entry name" value="DHQS_C"/>
</dbReference>
<keyword evidence="14" id="KW-0511">Multifunctional enzyme</keyword>
<name>D0LHN2_HALO1</name>
<keyword evidence="16" id="KW-0170">Cobalt</keyword>
<dbReference type="eggNOG" id="COG0337">
    <property type="taxonomic scope" value="Bacteria"/>
</dbReference>
<feature type="binding site" evidence="15">
    <location>
        <position position="119"/>
    </location>
    <ligand>
        <name>ATP</name>
        <dbReference type="ChEBI" id="CHEBI:30616"/>
    </ligand>
</feature>
<evidence type="ECO:0000256" key="7">
    <source>
        <dbReference type="ARBA" id="ARBA00022605"/>
    </source>
</evidence>
<comment type="subcellular location">
    <subcellularLocation>
        <location evidence="16">Cytoplasm</location>
    </subcellularLocation>
</comment>
<dbReference type="Gene3D" id="3.40.50.1970">
    <property type="match status" value="1"/>
</dbReference>
<comment type="catalytic activity">
    <reaction evidence="15">
        <text>shikimate + ATP = 3-phosphoshikimate + ADP + H(+)</text>
        <dbReference type="Rhea" id="RHEA:13121"/>
        <dbReference type="ChEBI" id="CHEBI:15378"/>
        <dbReference type="ChEBI" id="CHEBI:30616"/>
        <dbReference type="ChEBI" id="CHEBI:36208"/>
        <dbReference type="ChEBI" id="CHEBI:145989"/>
        <dbReference type="ChEBI" id="CHEBI:456216"/>
        <dbReference type="EC" id="2.7.1.71"/>
    </reaction>
</comment>
<dbReference type="eggNOG" id="COG0703">
    <property type="taxonomic scope" value="Bacteria"/>
</dbReference>
<comment type="cofactor">
    <cofactor evidence="2 16">
        <name>NAD(+)</name>
        <dbReference type="ChEBI" id="CHEBI:57540"/>
    </cofactor>
</comment>
<dbReference type="EMBL" id="CP001804">
    <property type="protein sequence ID" value="ACY12894.1"/>
    <property type="molecule type" value="Genomic_DNA"/>
</dbReference>
<dbReference type="GO" id="GO:0003856">
    <property type="term" value="F:3-dehydroquinate synthase activity"/>
    <property type="evidence" value="ECO:0007669"/>
    <property type="project" value="UniProtKB-UniRule"/>
</dbReference>
<sequence length="551" mass="58624">MPRHVFLTGFMATGKSTVGRQLAARLRRPFLDLDDAVEAEAGHTVADIFASEGEIGFRRRERAALQRIADGPAAVIATGGGAACHGDNLAQMRRSGLTIALTAPLATARARADAGERERPLLRATEAELEALYRSREPMYRQAHACVRTEDSEPALLAREIAALVARAETLPDDAQEQASWVALREGAYPVVVAEGGSDRVGTWLRSVLGERRPSRVAVVSDDNVAPLHGERVRRAIDGADLCERPCSLHTVAAGERSKRFEVLGRLVDELVAEGLDRSSLVVALGGGVVGDLAGFTAACLYRGVPVVQVPSTLLAMTDAAIGGKTGIDIAAGKNLVGAFWQPRMVVVDPALLATLPARELRAAFGELIKYGLLDGEELYARIEALADALAAAGDEPGAALSPAFTEIIRRCAAIKCWIVTRDQREQTGERALLNLGHTVGHAIEAACAYEGMLHGEAVALGLVAACRVSARLGQCADGLEERVRATVERAGLDADLDRWLRGDDAERVLGFLATDKKRAGKRIGFVTIGAMGDCGITPIELAELVRILRP</sequence>
<keyword evidence="6 16" id="KW-0963">Cytoplasm</keyword>
<feature type="binding site" evidence="15">
    <location>
        <position position="136"/>
    </location>
    <ligand>
        <name>substrate</name>
    </ligand>
</feature>
<dbReference type="Pfam" id="PF24621">
    <property type="entry name" value="DHQS_C"/>
    <property type="match status" value="1"/>
</dbReference>
<gene>
    <name evidence="16" type="primary">aroB</name>
    <name evidence="15" type="synonym">aroK</name>
    <name evidence="19" type="ordered locus">Hoch_0253</name>
</gene>
<evidence type="ECO:0000256" key="12">
    <source>
        <dbReference type="ARBA" id="ARBA00023141"/>
    </source>
</evidence>
<comment type="similarity">
    <text evidence="15">Belongs to the shikimate kinase family.</text>
</comment>
<dbReference type="RefSeq" id="WP_012825521.1">
    <property type="nucleotide sequence ID" value="NC_013440.1"/>
</dbReference>
<dbReference type="HAMAP" id="MF_00110">
    <property type="entry name" value="DHQ_synthase"/>
    <property type="match status" value="1"/>
</dbReference>
<reference evidence="19 20" key="1">
    <citation type="journal article" date="2010" name="Stand. Genomic Sci.">
        <title>Complete genome sequence of Haliangium ochraceum type strain (SMP-2).</title>
        <authorList>
            <consortium name="US DOE Joint Genome Institute (JGI-PGF)"/>
            <person name="Ivanova N."/>
            <person name="Daum C."/>
            <person name="Lang E."/>
            <person name="Abt B."/>
            <person name="Kopitz M."/>
            <person name="Saunders E."/>
            <person name="Lapidus A."/>
            <person name="Lucas S."/>
            <person name="Glavina Del Rio T."/>
            <person name="Nolan M."/>
            <person name="Tice H."/>
            <person name="Copeland A."/>
            <person name="Cheng J.F."/>
            <person name="Chen F."/>
            <person name="Bruce D."/>
            <person name="Goodwin L."/>
            <person name="Pitluck S."/>
            <person name="Mavromatis K."/>
            <person name="Pati A."/>
            <person name="Mikhailova N."/>
            <person name="Chen A."/>
            <person name="Palaniappan K."/>
            <person name="Land M."/>
            <person name="Hauser L."/>
            <person name="Chang Y.J."/>
            <person name="Jeffries C.D."/>
            <person name="Detter J.C."/>
            <person name="Brettin T."/>
            <person name="Rohde M."/>
            <person name="Goker M."/>
            <person name="Bristow J."/>
            <person name="Markowitz V."/>
            <person name="Eisen J.A."/>
            <person name="Hugenholtz P."/>
            <person name="Kyrpides N.C."/>
            <person name="Klenk H.P."/>
        </authorList>
    </citation>
    <scope>NUCLEOTIDE SEQUENCE [LARGE SCALE GENOMIC DNA]</scope>
    <source>
        <strain evidence="20">DSM 14365 / CIP 107738 / JCM 11303 / AJ 13395 / SMP-2</strain>
    </source>
</reference>
<comment type="cofactor">
    <cofactor evidence="15">
        <name>Mg(2+)</name>
        <dbReference type="ChEBI" id="CHEBI:18420"/>
    </cofactor>
    <text evidence="15">Binds 1 Mg(2+) ion per subunit.</text>
</comment>
<feature type="binding site" evidence="15">
    <location>
        <position position="58"/>
    </location>
    <ligand>
        <name>substrate</name>
    </ligand>
</feature>
<evidence type="ECO:0000256" key="10">
    <source>
        <dbReference type="ARBA" id="ARBA00022833"/>
    </source>
</evidence>
<keyword evidence="10 16" id="KW-0862">Zinc</keyword>
<feature type="domain" description="3-dehydroquinate synthase N-terminal" evidence="17">
    <location>
        <begin position="251"/>
        <end position="362"/>
    </location>
</feature>
<dbReference type="UniPathway" id="UPA00053">
    <property type="reaction ID" value="UER00085"/>
</dbReference>
<keyword evidence="11 16" id="KW-0520">NAD</keyword>
<dbReference type="InterPro" id="IPR030960">
    <property type="entry name" value="DHQS/DOIS_N"/>
</dbReference>
<feature type="binding site" evidence="15">
    <location>
        <position position="34"/>
    </location>
    <ligand>
        <name>substrate</name>
    </ligand>
</feature>
<accession>D0LHN2</accession>
<comment type="similarity">
    <text evidence="16">Belongs to the sugar phosphate cyclases superfamily. Dehydroquinate synthase family.</text>
</comment>
<feature type="binding site" evidence="16">
    <location>
        <position position="334"/>
    </location>
    <ligand>
        <name>NAD(+)</name>
        <dbReference type="ChEBI" id="CHEBI:57540"/>
    </ligand>
</feature>
<evidence type="ECO:0000259" key="18">
    <source>
        <dbReference type="Pfam" id="PF24621"/>
    </source>
</evidence>
<comment type="caution">
    <text evidence="16">Lacks conserved residue(s) required for the propagation of feature annotation.</text>
</comment>
<dbReference type="GO" id="GO:0009073">
    <property type="term" value="P:aromatic amino acid family biosynthetic process"/>
    <property type="evidence" value="ECO:0007669"/>
    <property type="project" value="UniProtKB-KW"/>
</dbReference>
<dbReference type="InterPro" id="IPR016037">
    <property type="entry name" value="DHQ_synth_AroB"/>
</dbReference>
<dbReference type="AlphaFoldDB" id="D0LHN2"/>
<dbReference type="PANTHER" id="PTHR43622:SF7">
    <property type="entry name" value="3-DEHYDROQUINATE SYNTHASE, CHLOROPLASTIC"/>
    <property type="match status" value="1"/>
</dbReference>
<dbReference type="InterPro" id="IPR000623">
    <property type="entry name" value="Shikimate_kinase/TSH1"/>
</dbReference>
<evidence type="ECO:0000256" key="16">
    <source>
        <dbReference type="HAMAP-Rule" id="MF_00110"/>
    </source>
</evidence>
<feature type="binding site" evidence="16">
    <location>
        <position position="438"/>
    </location>
    <ligand>
        <name>Zn(2+)</name>
        <dbReference type="ChEBI" id="CHEBI:29105"/>
    </ligand>
</feature>
<keyword evidence="15 19" id="KW-0808">Transferase</keyword>
<keyword evidence="15" id="KW-0418">Kinase</keyword>
<dbReference type="Gene3D" id="1.20.1090.10">
    <property type="entry name" value="Dehydroquinate synthase-like - alpha domain"/>
    <property type="match status" value="1"/>
</dbReference>
<evidence type="ECO:0000256" key="14">
    <source>
        <dbReference type="ARBA" id="ARBA00023268"/>
    </source>
</evidence>
<evidence type="ECO:0000256" key="1">
    <source>
        <dbReference type="ARBA" id="ARBA00001393"/>
    </source>
</evidence>
<dbReference type="CDD" id="cd00464">
    <property type="entry name" value="SK"/>
    <property type="match status" value="1"/>
</dbReference>
<feature type="binding site" evidence="16">
    <location>
        <position position="325"/>
    </location>
    <ligand>
        <name>NAD(+)</name>
        <dbReference type="ChEBI" id="CHEBI:57540"/>
    </ligand>
</feature>
<dbReference type="GO" id="GO:0009423">
    <property type="term" value="P:chorismate biosynthetic process"/>
    <property type="evidence" value="ECO:0007669"/>
    <property type="project" value="UniProtKB-UniRule"/>
</dbReference>
<dbReference type="Pfam" id="PF01202">
    <property type="entry name" value="SKI"/>
    <property type="match status" value="1"/>
</dbReference>
<evidence type="ECO:0000256" key="2">
    <source>
        <dbReference type="ARBA" id="ARBA00001911"/>
    </source>
</evidence>
<comment type="catalytic activity">
    <reaction evidence="1 16">
        <text>7-phospho-2-dehydro-3-deoxy-D-arabino-heptonate = 3-dehydroquinate + phosphate</text>
        <dbReference type="Rhea" id="RHEA:21968"/>
        <dbReference type="ChEBI" id="CHEBI:32364"/>
        <dbReference type="ChEBI" id="CHEBI:43474"/>
        <dbReference type="ChEBI" id="CHEBI:58394"/>
        <dbReference type="EC" id="4.2.3.4"/>
    </reaction>
</comment>
<dbReference type="GO" id="GO:0004765">
    <property type="term" value="F:shikimate kinase activity"/>
    <property type="evidence" value="ECO:0007669"/>
    <property type="project" value="UniProtKB-UniRule"/>
</dbReference>
<keyword evidence="8 16" id="KW-0479">Metal-binding</keyword>
<comment type="function">
    <text evidence="15">Catalyzes the specific phosphorylation of the 3-hydroxyl group of shikimic acid using ATP as a cosubstrate.</text>
</comment>
<keyword evidence="15" id="KW-0067">ATP-binding</keyword>
<keyword evidence="15" id="KW-0460">Magnesium</keyword>
<comment type="function">
    <text evidence="4 16">Catalyzes the conversion of 3-deoxy-D-arabino-heptulosonate 7-phosphate (DAHP) to dehydroquinate (DHQ).</text>
</comment>
<evidence type="ECO:0000256" key="4">
    <source>
        <dbReference type="ARBA" id="ARBA00003485"/>
    </source>
</evidence>
<dbReference type="OrthoDB" id="9806583at2"/>
<dbReference type="GO" id="GO:0005524">
    <property type="term" value="F:ATP binding"/>
    <property type="evidence" value="ECO:0007669"/>
    <property type="project" value="UniProtKB-UniRule"/>
</dbReference>